<organism evidence="3">
    <name type="scientific">Fopius arisanus</name>
    <dbReference type="NCBI Taxonomy" id="64838"/>
    <lineage>
        <taxon>Eukaryota</taxon>
        <taxon>Metazoa</taxon>
        <taxon>Ecdysozoa</taxon>
        <taxon>Arthropoda</taxon>
        <taxon>Hexapoda</taxon>
        <taxon>Insecta</taxon>
        <taxon>Pterygota</taxon>
        <taxon>Neoptera</taxon>
        <taxon>Endopterygota</taxon>
        <taxon>Hymenoptera</taxon>
        <taxon>Apocrita</taxon>
        <taxon>Ichneumonoidea</taxon>
        <taxon>Braconidae</taxon>
        <taxon>Opiinae</taxon>
        <taxon>Fopius</taxon>
    </lineage>
</organism>
<dbReference type="InterPro" id="IPR016186">
    <property type="entry name" value="C-type_lectin-like/link_sf"/>
</dbReference>
<feature type="signal peptide" evidence="1">
    <location>
        <begin position="1"/>
        <end position="18"/>
    </location>
</feature>
<dbReference type="InterPro" id="IPR016187">
    <property type="entry name" value="CTDL_fold"/>
</dbReference>
<evidence type="ECO:0000256" key="1">
    <source>
        <dbReference type="SAM" id="SignalP"/>
    </source>
</evidence>
<dbReference type="EMBL" id="GBYB01001391">
    <property type="protein sequence ID" value="JAG71158.1"/>
    <property type="molecule type" value="Transcribed_RNA"/>
</dbReference>
<dbReference type="Gene3D" id="3.10.100.10">
    <property type="entry name" value="Mannose-Binding Protein A, subunit A"/>
    <property type="match status" value="1"/>
</dbReference>
<evidence type="ECO:0000259" key="2">
    <source>
        <dbReference type="PROSITE" id="PS50041"/>
    </source>
</evidence>
<gene>
    <name evidence="3" type="primary">LY75_0</name>
    <name evidence="3" type="ORF">g.15002</name>
</gene>
<protein>
    <submittedName>
        <fullName evidence="3">LY75_0 protein</fullName>
    </submittedName>
</protein>
<keyword evidence="1" id="KW-0732">Signal</keyword>
<dbReference type="Pfam" id="PF00059">
    <property type="entry name" value="Lectin_C"/>
    <property type="match status" value="1"/>
</dbReference>
<accession>A0A0C9R3J8</accession>
<dbReference type="CDD" id="cd00037">
    <property type="entry name" value="CLECT"/>
    <property type="match status" value="1"/>
</dbReference>
<dbReference type="PROSITE" id="PS50041">
    <property type="entry name" value="C_TYPE_LECTIN_2"/>
    <property type="match status" value="1"/>
</dbReference>
<sequence>MRLTIYCILILCFAEVLPQSINISNRGENETQTFIDIGGKLYLINTATTMNWFNALLYCRSYDSDLAVIESAAEMNALNFYLTTNEGHIGKNFWLGLTDLAKVNLCHSKTDVQCAMLNGQPINQTMLLKMRVACIFGLMKIYSI</sequence>
<dbReference type="InterPro" id="IPR001304">
    <property type="entry name" value="C-type_lectin-like"/>
</dbReference>
<feature type="chain" id="PRO_5002201976" evidence="1">
    <location>
        <begin position="19"/>
        <end position="144"/>
    </location>
</feature>
<proteinExistence type="predicted"/>
<evidence type="ECO:0000313" key="3">
    <source>
        <dbReference type="EMBL" id="JAG71158.1"/>
    </source>
</evidence>
<name>A0A0C9R3J8_9HYME</name>
<dbReference type="SUPFAM" id="SSF56436">
    <property type="entry name" value="C-type lectin-like"/>
    <property type="match status" value="1"/>
</dbReference>
<feature type="domain" description="C-type lectin" evidence="2">
    <location>
        <begin position="37"/>
        <end position="99"/>
    </location>
</feature>
<dbReference type="AlphaFoldDB" id="A0A0C9R3J8"/>
<reference evidence="3" key="1">
    <citation type="submission" date="2015-01" db="EMBL/GenBank/DDBJ databases">
        <title>Transcriptome Assembly of Fopius arisanus.</title>
        <authorList>
            <person name="Geib S."/>
        </authorList>
    </citation>
    <scope>NUCLEOTIDE SEQUENCE</scope>
</reference>